<dbReference type="AlphaFoldDB" id="A0AAD1XH20"/>
<evidence type="ECO:0000256" key="1">
    <source>
        <dbReference type="SAM" id="MobiDB-lite"/>
    </source>
</evidence>
<dbReference type="Proteomes" id="UP001295684">
    <property type="component" value="Unassembled WGS sequence"/>
</dbReference>
<protein>
    <submittedName>
        <fullName evidence="2">Uncharacterized protein</fullName>
    </submittedName>
</protein>
<comment type="caution">
    <text evidence="2">The sequence shown here is derived from an EMBL/GenBank/DDBJ whole genome shotgun (WGS) entry which is preliminary data.</text>
</comment>
<organism evidence="2 3">
    <name type="scientific">Euplotes crassus</name>
    <dbReference type="NCBI Taxonomy" id="5936"/>
    <lineage>
        <taxon>Eukaryota</taxon>
        <taxon>Sar</taxon>
        <taxon>Alveolata</taxon>
        <taxon>Ciliophora</taxon>
        <taxon>Intramacronucleata</taxon>
        <taxon>Spirotrichea</taxon>
        <taxon>Hypotrichia</taxon>
        <taxon>Euplotida</taxon>
        <taxon>Euplotidae</taxon>
        <taxon>Moneuplotes</taxon>
    </lineage>
</organism>
<keyword evidence="3" id="KW-1185">Reference proteome</keyword>
<reference evidence="2" key="1">
    <citation type="submission" date="2023-07" db="EMBL/GenBank/DDBJ databases">
        <authorList>
            <consortium name="AG Swart"/>
            <person name="Singh M."/>
            <person name="Singh A."/>
            <person name="Seah K."/>
            <person name="Emmerich C."/>
        </authorList>
    </citation>
    <scope>NUCLEOTIDE SEQUENCE</scope>
    <source>
        <strain evidence="2">DP1</strain>
    </source>
</reference>
<accession>A0AAD1XH20</accession>
<proteinExistence type="predicted"/>
<feature type="region of interest" description="Disordered" evidence="1">
    <location>
        <begin position="1"/>
        <end position="34"/>
    </location>
</feature>
<evidence type="ECO:0000313" key="2">
    <source>
        <dbReference type="EMBL" id="CAI2372521.1"/>
    </source>
</evidence>
<dbReference type="EMBL" id="CAMPGE010013809">
    <property type="protein sequence ID" value="CAI2372521.1"/>
    <property type="molecule type" value="Genomic_DNA"/>
</dbReference>
<evidence type="ECO:0000313" key="3">
    <source>
        <dbReference type="Proteomes" id="UP001295684"/>
    </source>
</evidence>
<name>A0AAD1XH20_EUPCR</name>
<sequence length="90" mass="10475">MGNSKSSIKTVPDKSERRKSSVGRVVHLDKQSDIQNKRDIQESLKIQEPVNDKTKELINIHNNLITENEDQEKIEEMMMNQIKNKNTDKL</sequence>
<gene>
    <name evidence="2" type="ORF">ECRASSUSDP1_LOCUS13852</name>
</gene>